<dbReference type="SUPFAM" id="SSF57997">
    <property type="entry name" value="Tropomyosin"/>
    <property type="match status" value="1"/>
</dbReference>
<feature type="region of interest" description="Disordered" evidence="2">
    <location>
        <begin position="1"/>
        <end position="87"/>
    </location>
</feature>
<feature type="coiled-coil region" evidence="1">
    <location>
        <begin position="649"/>
        <end position="718"/>
    </location>
</feature>
<dbReference type="EMBL" id="JAAARO010000009">
    <property type="protein sequence ID" value="KAF5743388.1"/>
    <property type="molecule type" value="Genomic_DNA"/>
</dbReference>
<feature type="coiled-coil region" evidence="1">
    <location>
        <begin position="1150"/>
        <end position="1194"/>
    </location>
</feature>
<evidence type="ECO:0000256" key="2">
    <source>
        <dbReference type="SAM" id="MobiDB-lite"/>
    </source>
</evidence>
<feature type="coiled-coil region" evidence="1">
    <location>
        <begin position="880"/>
        <end position="935"/>
    </location>
</feature>
<dbReference type="InParanoid" id="A0A7J7DAV7"/>
<gene>
    <name evidence="4" type="ORF">HS088_TW09G01457</name>
</gene>
<feature type="coiled-coil region" evidence="1">
    <location>
        <begin position="2558"/>
        <end position="2585"/>
    </location>
</feature>
<evidence type="ECO:0000313" key="5">
    <source>
        <dbReference type="Proteomes" id="UP000593562"/>
    </source>
</evidence>
<dbReference type="FunCoup" id="A0A7J7DAV7">
    <property type="interactions" value="1878"/>
</dbReference>
<comment type="caution">
    <text evidence="4">The sequence shown here is derived from an EMBL/GenBank/DDBJ whole genome shotgun (WGS) entry which is preliminary data.</text>
</comment>
<keyword evidence="5" id="KW-1185">Reference proteome</keyword>
<feature type="coiled-coil region" evidence="1">
    <location>
        <begin position="495"/>
        <end position="599"/>
    </location>
</feature>
<feature type="coiled-coil region" evidence="1">
    <location>
        <begin position="1577"/>
        <end position="1625"/>
    </location>
</feature>
<protein>
    <submittedName>
        <fullName evidence="4">Uncharacterized protein</fullName>
    </submittedName>
</protein>
<evidence type="ECO:0000256" key="1">
    <source>
        <dbReference type="SAM" id="Coils"/>
    </source>
</evidence>
<keyword evidence="1" id="KW-0175">Coiled coil</keyword>
<keyword evidence="3" id="KW-0472">Membrane</keyword>
<proteinExistence type="predicted"/>
<feature type="region of interest" description="Disordered" evidence="2">
    <location>
        <begin position="226"/>
        <end position="263"/>
    </location>
</feature>
<sequence>MDKNKSRTDLLAAGRKKLQQFRQKKDGKGSSSHGKSSKKSSAHHESDAEAPSSTSEMTVLSQVPEANSASHVGSNLGSDDSAVSHSLQNSLDSDSGIYTFDPLLVPVTLETGVVDTEMVHNSELPLSKVEADEHDVGSSVTNEVESTGTLDSEVAGFIPLETSVIHDSEGVAARNEKESEITGGQDAHMKLIQAGDQVTDVGAMQEADGLGFRHIDRSGELELQEDGRLTVSDYDGSDETISASRGNNVEGANYKTEQSSGLEDACAANKPDVVLPSAASPQAANQPPDILAEDEKRSETVFGFDEHRNGGRAVDAEDGMVGEMRDQRNVPDGSFISEVQSHERPSGFKISNSSCLFTGTASSPGDVSSLSLSQLAEVIKGLGEDEYSFLLKSRESVLNAGLSTDSLIIPQYASSEFLEMLKEELFLARFVKDVLEMQLAEQSDMETQFDCQHIQLVDEISMLRSSLNEAHENGESLAKDVADYRSEFQAVSSGKEELQKHYNLLKEEFEESSARIHELQISLENSQGDLSSLSVELADCKSLMVNVQAENENLNKTLSCTNEERMKLLEEKDTCLLENEKLLKELADCKSLIAALQVESSNLSGSLASLTEERNKAMEEKHSCLLETEKILTEVADCRSLITSLQVKNSHLDGTLASVTDERNKLEEEKKNLIHDNEKLSVDLFDFKRLVDALQVENANLNRNLASTTEKIEKLTEDKIHFVPGAERMLVSSVLEKPPSDCLAGGPPPELPEHETNNSFEFENLKKHLLDAEKGLINIEKAIEVLHSHSASFYRTGGKIAAPGVSKLIKAFESKVLDDDDEVGDTAATDDQLPADLMTSTKVQAENLRAVLKQLIMDAKHADILLKGEKEGREAANAVYKELKFQFDDLKEHCDNLEASNIETEVLYEAVRQHVEDVENKNNELQVLCEALRLHDTSLTAESRKLDEKLGDYESRIGELQSHLYHLQLTSDEAASVLRDQLESLEREATEVAQMREQEHSSMVAQIVESAGRLNESAGRSFSFSTVTNEDLDIISLVASFVNTAVQVIEDRQRKLETTRADYEAIYSMYEAGNEKFNNLLRENELAGGILCQMYGDLRKLVSSHRYVEKTEMNIQNEKLPDPIDYSHYKIVMDQLDKFLGEKLQLQSVNDKLNSELKTITKDVEELKGRCFDLNVLQNLIEDVESAVEMEAAESVVDKTPVSHLESVVSLLVQKHREAHHQMNSSGHMLGSKETELMEMKEKLHQLDASELQHENEILVLRESLKQANEALSAVQSDLQKKTSEVEQSEQRVSSLREKLSVAVAKGKGLVVQRDSLKQSLADVSSKLERCSHELQLKDARIHEVEAKFKTYSEAGERAEALESELSYIRNSATALRESFLLKDSVLQRVEEILEDLDLPENFHSRDIIEKVDWLARSVNANSAPTTDWDQKSSAIVSYSDTGLAVMDSWKEDAHPSSDSGDDVRIKYEELQSKFYGLAEQNEMLEQSLMERNHLVQRWEELLERINMPAHLRSMEPEGRIEWLGSALSDANHDRNSLLQKVDDIESYCKSLEADLDMSQKRTSGLMADLEDSQVRMSDLTVDLDKSQSRIVDLEADLQAAIHERENLSERLDILTHNSEKLSARLVQFALEEELLRNEVASLHEKLVRKLGNEEHMHGLESEIRRLRDLVCDALQHAGIEVDFSEGRNLDYFEGLLGKLKENCKNFPSANPLLDEAVHVHLTEESDANWDVARTRYTQESNEPSVAFLKQELDKALTELMCVKEERDTCIEKQQSLTFEVVALNRKVEEVLELLNQEEQKSASVREKLGVAVRKGKSLVQQRDALKQSIGEMNAEVEHLKSEIDHRENALADYEQKIKDLSGYSERVDALESESSLQRIRLTETEHLLQEKVDNLMLIMNILSEIDVGGEVHSSNPIKKLEQIGALCHHLHAAVASSEQGSTKSKRAAELLLAELNEVQERNDTLQEELAKLASELTTLSKERDEAQAAQLEALSHIEKLSLVQSEERKKQYSEFIALESGLTQLRKSFSDTNKQLADIFLKDLKFLHNLEVVTESILNHSDGNDAIVVPILDASDGISYSYSDYKENFLPGEFLSESNMLDHFNENAIIQVRNSVGCHMLEFVKEIHALNVKLYEHSTSLQEQARTLAEVMGVFLRERTSQKESYESMKREILHIDSVKREKDMEIVTLHKNLALLYEACTGSVVELEYMQLELVGSLAAGDLGVNSKPEIFTDGGHSFGGQTHFSSEKHIKTMADRLRLVVKNFAGVKDDIVAGSHKETKIAIANLQKELQEKDIQKERICMELVNQIKEAEAAARAYLLDLQSSNAQVHDLQKRVKEIQEERNSLESRVKELQDEQASLTELQGRVKSLTHILAAKEQEIESLMQALDEEEVQMEDLTKKVVELEKVVQQKNLDVENLEAARGKVMKKLSVTVSRFDELHHLSESLLAEVERLQSQLHDRDAEISFLRQEVTRCTNDVLVASQISEKKSSDEIHEFLMWCGKLVSQAGGQDMNLDDDKSNQSHEYKEVLQKKMTSILSELEDLRVVAQSQDDSLQVERSKVEELSRKSQFLEKSLREKDSRMNMLEGVGDSRRETGMTSEILEVEPAINKWAVKGPSTASQVRSLRKGNNDQVAIAIDMDPVDTKRLEDEDDDKVHGFKSLTTSRIVPRFTRPVTDMVDGLWVSCDRALMRQPALRLGIMIYWAILHALLATFVV</sequence>
<accession>A0A7J7DAV7</accession>
<evidence type="ECO:0000313" key="4">
    <source>
        <dbReference type="EMBL" id="KAF5743388.1"/>
    </source>
</evidence>
<feature type="coiled-coil region" evidence="1">
    <location>
        <begin position="1949"/>
        <end position="1990"/>
    </location>
</feature>
<feature type="coiled-coil region" evidence="1">
    <location>
        <begin position="1230"/>
        <end position="1306"/>
    </location>
</feature>
<name>A0A7J7DAV7_TRIWF</name>
<feature type="compositionally biased region" description="Polar residues" evidence="2">
    <location>
        <begin position="51"/>
        <end position="87"/>
    </location>
</feature>
<evidence type="ECO:0000256" key="3">
    <source>
        <dbReference type="SAM" id="Phobius"/>
    </source>
</evidence>
<dbReference type="PANTHER" id="PTHR43939:SF50">
    <property type="entry name" value="NUCLEOPORIN"/>
    <property type="match status" value="1"/>
</dbReference>
<reference evidence="4 5" key="1">
    <citation type="journal article" date="2020" name="Nat. Commun.">
        <title>Genome of Tripterygium wilfordii and identification of cytochrome P450 involved in triptolide biosynthesis.</title>
        <authorList>
            <person name="Tu L."/>
            <person name="Su P."/>
            <person name="Zhang Z."/>
            <person name="Gao L."/>
            <person name="Wang J."/>
            <person name="Hu T."/>
            <person name="Zhou J."/>
            <person name="Zhang Y."/>
            <person name="Zhao Y."/>
            <person name="Liu Y."/>
            <person name="Song Y."/>
            <person name="Tong Y."/>
            <person name="Lu Y."/>
            <person name="Yang J."/>
            <person name="Xu C."/>
            <person name="Jia M."/>
            <person name="Peters R.J."/>
            <person name="Huang L."/>
            <person name="Gao W."/>
        </authorList>
    </citation>
    <scope>NUCLEOTIDE SEQUENCE [LARGE SCALE GENOMIC DNA]</scope>
    <source>
        <strain evidence="5">cv. XIE 37</strain>
        <tissue evidence="4">Leaf</tissue>
    </source>
</reference>
<dbReference type="PANTHER" id="PTHR43939">
    <property type="entry name" value="COILED-COIL DOMAIN-CONTAINING PROTEIN 158"/>
    <property type="match status" value="1"/>
</dbReference>
<feature type="transmembrane region" description="Helical" evidence="3">
    <location>
        <begin position="2698"/>
        <end position="2718"/>
    </location>
</feature>
<keyword evidence="3" id="KW-0812">Transmembrane</keyword>
<feature type="coiled-coil region" evidence="1">
    <location>
        <begin position="2279"/>
        <end position="2425"/>
    </location>
</feature>
<keyword evidence="3" id="KW-1133">Transmembrane helix</keyword>
<organism evidence="4 5">
    <name type="scientific">Tripterygium wilfordii</name>
    <name type="common">Thunder God vine</name>
    <dbReference type="NCBI Taxonomy" id="458696"/>
    <lineage>
        <taxon>Eukaryota</taxon>
        <taxon>Viridiplantae</taxon>
        <taxon>Streptophyta</taxon>
        <taxon>Embryophyta</taxon>
        <taxon>Tracheophyta</taxon>
        <taxon>Spermatophyta</taxon>
        <taxon>Magnoliopsida</taxon>
        <taxon>eudicotyledons</taxon>
        <taxon>Gunneridae</taxon>
        <taxon>Pentapetalae</taxon>
        <taxon>rosids</taxon>
        <taxon>fabids</taxon>
        <taxon>Celastrales</taxon>
        <taxon>Celastraceae</taxon>
        <taxon>Tripterygium</taxon>
    </lineage>
</organism>
<dbReference type="Proteomes" id="UP000593562">
    <property type="component" value="Unassembled WGS sequence"/>
</dbReference>
<feature type="coiled-coil region" evidence="1">
    <location>
        <begin position="1746"/>
        <end position="1874"/>
    </location>
</feature>